<protein>
    <submittedName>
        <fullName evidence="1 3">Uncharacterized protein</fullName>
    </submittedName>
</protein>
<evidence type="ECO:0000313" key="4">
    <source>
        <dbReference type="Proteomes" id="UP000002051"/>
    </source>
</evidence>
<keyword evidence="4" id="KW-1185">Reference proteome</keyword>
<name>G7L997_MEDTR</name>
<evidence type="ECO:0000313" key="1">
    <source>
        <dbReference type="EMBL" id="AET02756.1"/>
    </source>
</evidence>
<dbReference type="EMBL" id="PSQE01000008">
    <property type="protein sequence ID" value="RHN40718.1"/>
    <property type="molecule type" value="Genomic_DNA"/>
</dbReference>
<reference evidence="1 4" key="2">
    <citation type="journal article" date="2014" name="BMC Genomics">
        <title>An improved genome release (version Mt4.0) for the model legume Medicago truncatula.</title>
        <authorList>
            <person name="Tang H."/>
            <person name="Krishnakumar V."/>
            <person name="Bidwell S."/>
            <person name="Rosen B."/>
            <person name="Chan A."/>
            <person name="Zhou S."/>
            <person name="Gentzbittel L."/>
            <person name="Childs K.L."/>
            <person name="Yandell M."/>
            <person name="Gundlach H."/>
            <person name="Mayer K.F."/>
            <person name="Schwartz D.C."/>
            <person name="Town C.D."/>
        </authorList>
    </citation>
    <scope>GENOME REANNOTATION</scope>
    <source>
        <strain evidence="3 4">cv. Jemalong A17</strain>
    </source>
</reference>
<dbReference type="Proteomes" id="UP000002051">
    <property type="component" value="Chromosome 8"/>
</dbReference>
<dbReference type="PaxDb" id="3880-AET02756"/>
<dbReference type="AlphaFoldDB" id="G7L997"/>
<dbReference type="Gramene" id="rna46912">
    <property type="protein sequence ID" value="RHN40718.1"/>
    <property type="gene ID" value="gene46912"/>
</dbReference>
<dbReference type="EnsemblPlants" id="AET02756">
    <property type="protein sequence ID" value="AET02756"/>
    <property type="gene ID" value="MTR_8g051670"/>
</dbReference>
<organism evidence="1 4">
    <name type="scientific">Medicago truncatula</name>
    <name type="common">Barrel medic</name>
    <name type="synonym">Medicago tribuloides</name>
    <dbReference type="NCBI Taxonomy" id="3880"/>
    <lineage>
        <taxon>Eukaryota</taxon>
        <taxon>Viridiplantae</taxon>
        <taxon>Streptophyta</taxon>
        <taxon>Embryophyta</taxon>
        <taxon>Tracheophyta</taxon>
        <taxon>Spermatophyta</taxon>
        <taxon>Magnoliopsida</taxon>
        <taxon>eudicotyledons</taxon>
        <taxon>Gunneridae</taxon>
        <taxon>Pentapetalae</taxon>
        <taxon>rosids</taxon>
        <taxon>fabids</taxon>
        <taxon>Fabales</taxon>
        <taxon>Fabaceae</taxon>
        <taxon>Papilionoideae</taxon>
        <taxon>50 kb inversion clade</taxon>
        <taxon>NPAAA clade</taxon>
        <taxon>Hologalegina</taxon>
        <taxon>IRL clade</taxon>
        <taxon>Trifolieae</taxon>
        <taxon>Medicago</taxon>
    </lineage>
</organism>
<reference evidence="3" key="3">
    <citation type="submission" date="2015-04" db="UniProtKB">
        <authorList>
            <consortium name="EnsemblPlants"/>
        </authorList>
    </citation>
    <scope>IDENTIFICATION</scope>
    <source>
        <strain evidence="3">cv. Jemalong A17</strain>
    </source>
</reference>
<sequence length="51" mass="5971">MYRESIAMAATAAATTRWMTLPTQWTRDHDKLFERALLMVPEDFPVRFPIS</sequence>
<gene>
    <name evidence="1" type="ordered locus">MTR_8g051670</name>
    <name evidence="2" type="ORF">MtrunA17_Chr8g0357851</name>
</gene>
<reference evidence="1 4" key="1">
    <citation type="journal article" date="2011" name="Nature">
        <title>The Medicago genome provides insight into the evolution of rhizobial symbioses.</title>
        <authorList>
            <person name="Young N.D."/>
            <person name="Debelle F."/>
            <person name="Oldroyd G.E."/>
            <person name="Geurts R."/>
            <person name="Cannon S.B."/>
            <person name="Udvardi M.K."/>
            <person name="Benedito V.A."/>
            <person name="Mayer K.F."/>
            <person name="Gouzy J."/>
            <person name="Schoof H."/>
            <person name="Van de Peer Y."/>
            <person name="Proost S."/>
            <person name="Cook D.R."/>
            <person name="Meyers B.C."/>
            <person name="Spannagl M."/>
            <person name="Cheung F."/>
            <person name="De Mita S."/>
            <person name="Krishnakumar V."/>
            <person name="Gundlach H."/>
            <person name="Zhou S."/>
            <person name="Mudge J."/>
            <person name="Bharti A.K."/>
            <person name="Murray J.D."/>
            <person name="Naoumkina M.A."/>
            <person name="Rosen B."/>
            <person name="Silverstein K.A."/>
            <person name="Tang H."/>
            <person name="Rombauts S."/>
            <person name="Zhao P.X."/>
            <person name="Zhou P."/>
            <person name="Barbe V."/>
            <person name="Bardou P."/>
            <person name="Bechner M."/>
            <person name="Bellec A."/>
            <person name="Berger A."/>
            <person name="Berges H."/>
            <person name="Bidwell S."/>
            <person name="Bisseling T."/>
            <person name="Choisne N."/>
            <person name="Couloux A."/>
            <person name="Denny R."/>
            <person name="Deshpande S."/>
            <person name="Dai X."/>
            <person name="Doyle J.J."/>
            <person name="Dudez A.M."/>
            <person name="Farmer A.D."/>
            <person name="Fouteau S."/>
            <person name="Franken C."/>
            <person name="Gibelin C."/>
            <person name="Gish J."/>
            <person name="Goldstein S."/>
            <person name="Gonzalez A.J."/>
            <person name="Green P.J."/>
            <person name="Hallab A."/>
            <person name="Hartog M."/>
            <person name="Hua A."/>
            <person name="Humphray S.J."/>
            <person name="Jeong D.H."/>
            <person name="Jing Y."/>
            <person name="Jocker A."/>
            <person name="Kenton S.M."/>
            <person name="Kim D.J."/>
            <person name="Klee K."/>
            <person name="Lai H."/>
            <person name="Lang C."/>
            <person name="Lin S."/>
            <person name="Macmil S.L."/>
            <person name="Magdelenat G."/>
            <person name="Matthews L."/>
            <person name="McCorrison J."/>
            <person name="Monaghan E.L."/>
            <person name="Mun J.H."/>
            <person name="Najar F.Z."/>
            <person name="Nicholson C."/>
            <person name="Noirot C."/>
            <person name="O'Bleness M."/>
            <person name="Paule C.R."/>
            <person name="Poulain J."/>
            <person name="Prion F."/>
            <person name="Qin B."/>
            <person name="Qu C."/>
            <person name="Retzel E.F."/>
            <person name="Riddle C."/>
            <person name="Sallet E."/>
            <person name="Samain S."/>
            <person name="Samson N."/>
            <person name="Sanders I."/>
            <person name="Saurat O."/>
            <person name="Scarpelli C."/>
            <person name="Schiex T."/>
            <person name="Segurens B."/>
            <person name="Severin A.J."/>
            <person name="Sherrier D.J."/>
            <person name="Shi R."/>
            <person name="Sims S."/>
            <person name="Singer S.R."/>
            <person name="Sinharoy S."/>
            <person name="Sterck L."/>
            <person name="Viollet A."/>
            <person name="Wang B.B."/>
            <person name="Wang K."/>
            <person name="Wang M."/>
            <person name="Wang X."/>
            <person name="Warfsmann J."/>
            <person name="Weissenbach J."/>
            <person name="White D.D."/>
            <person name="White J.D."/>
            <person name="Wiley G.B."/>
            <person name="Wincker P."/>
            <person name="Xing Y."/>
            <person name="Yang L."/>
            <person name="Yao Z."/>
            <person name="Ying F."/>
            <person name="Zhai J."/>
            <person name="Zhou L."/>
            <person name="Zuber A."/>
            <person name="Denarie J."/>
            <person name="Dixon R.A."/>
            <person name="May G.D."/>
            <person name="Schwartz D.C."/>
            <person name="Rogers J."/>
            <person name="Quetier F."/>
            <person name="Town C.D."/>
            <person name="Roe B.A."/>
        </authorList>
    </citation>
    <scope>NUCLEOTIDE SEQUENCE [LARGE SCALE GENOMIC DNA]</scope>
    <source>
        <strain evidence="1">A17</strain>
        <strain evidence="3 4">cv. Jemalong A17</strain>
    </source>
</reference>
<evidence type="ECO:0000313" key="3">
    <source>
        <dbReference type="EnsemblPlants" id="AET02756"/>
    </source>
</evidence>
<evidence type="ECO:0000313" key="2">
    <source>
        <dbReference type="EMBL" id="RHN40718.1"/>
    </source>
</evidence>
<proteinExistence type="predicted"/>
<dbReference type="EMBL" id="CM001224">
    <property type="protein sequence ID" value="AET02756.1"/>
    <property type="molecule type" value="Genomic_DNA"/>
</dbReference>
<dbReference type="Proteomes" id="UP000265566">
    <property type="component" value="Chromosome 8"/>
</dbReference>
<accession>G7L997</accession>
<reference evidence="2" key="4">
    <citation type="journal article" date="2018" name="Nat. Plants">
        <title>Whole-genome landscape of Medicago truncatula symbiotic genes.</title>
        <authorList>
            <person name="Pecrix Y."/>
            <person name="Gamas P."/>
            <person name="Carrere S."/>
        </authorList>
    </citation>
    <scope>NUCLEOTIDE SEQUENCE</scope>
    <source>
        <tissue evidence="2">Leaves</tissue>
    </source>
</reference>
<dbReference type="HOGENOM" id="CLU_3109486_0_0_1"/>